<protein>
    <submittedName>
        <fullName evidence="1">Uncharacterized protein</fullName>
    </submittedName>
</protein>
<dbReference type="OrthoDB" id="7873665at2"/>
<name>A0A1Y5S189_9RHOB</name>
<evidence type="ECO:0000313" key="1">
    <source>
        <dbReference type="EMBL" id="SLN30338.1"/>
    </source>
</evidence>
<evidence type="ECO:0000313" key="2">
    <source>
        <dbReference type="Proteomes" id="UP000193307"/>
    </source>
</evidence>
<dbReference type="AlphaFoldDB" id="A0A1Y5S189"/>
<dbReference type="STRING" id="658057.SAMN04488032_108167"/>
<sequence>MEKMTLLLPENTAKILHLLARETGQNIGDIVHEMALSYYMRLALGLSESVDSERVNVSKVSTSHM</sequence>
<organism evidence="1 2">
    <name type="scientific">Pacificibacter marinus</name>
    <dbReference type="NCBI Taxonomy" id="658057"/>
    <lineage>
        <taxon>Bacteria</taxon>
        <taxon>Pseudomonadati</taxon>
        <taxon>Pseudomonadota</taxon>
        <taxon>Alphaproteobacteria</taxon>
        <taxon>Rhodobacterales</taxon>
        <taxon>Roseobacteraceae</taxon>
        <taxon>Pacificibacter</taxon>
    </lineage>
</organism>
<dbReference type="Proteomes" id="UP000193307">
    <property type="component" value="Unassembled WGS sequence"/>
</dbReference>
<reference evidence="1 2" key="1">
    <citation type="submission" date="2017-03" db="EMBL/GenBank/DDBJ databases">
        <authorList>
            <person name="Afonso C.L."/>
            <person name="Miller P.J."/>
            <person name="Scott M.A."/>
            <person name="Spackman E."/>
            <person name="Goraichik I."/>
            <person name="Dimitrov K.M."/>
            <person name="Suarez D.L."/>
            <person name="Swayne D.E."/>
        </authorList>
    </citation>
    <scope>NUCLEOTIDE SEQUENCE [LARGE SCALE GENOMIC DNA]</scope>
    <source>
        <strain evidence="1 2">CECT 7971</strain>
    </source>
</reference>
<dbReference type="EMBL" id="FWFW01000003">
    <property type="protein sequence ID" value="SLN30338.1"/>
    <property type="molecule type" value="Genomic_DNA"/>
</dbReference>
<dbReference type="RefSeq" id="WP_085848043.1">
    <property type="nucleotide sequence ID" value="NZ_FNZV01000008.1"/>
</dbReference>
<accession>A0A1Y5S189</accession>
<keyword evidence="2" id="KW-1185">Reference proteome</keyword>
<proteinExistence type="predicted"/>
<gene>
    <name evidence="1" type="ORF">PAM7971_01140</name>
</gene>